<organism evidence="5 6">
    <name type="scientific">Achromobacter spanius</name>
    <dbReference type="NCBI Taxonomy" id="217203"/>
    <lineage>
        <taxon>Bacteria</taxon>
        <taxon>Pseudomonadati</taxon>
        <taxon>Pseudomonadota</taxon>
        <taxon>Betaproteobacteria</taxon>
        <taxon>Burkholderiales</taxon>
        <taxon>Alcaligenaceae</taxon>
        <taxon>Achromobacter</taxon>
    </lineage>
</organism>
<dbReference type="AlphaFoldDB" id="A0A2S5GK65"/>
<evidence type="ECO:0000256" key="1">
    <source>
        <dbReference type="ARBA" id="ARBA00022603"/>
    </source>
</evidence>
<keyword evidence="2 5" id="KW-0808">Transferase</keyword>
<sequence>MAAVGVDHFEALYRQHPDPWRIASAWYERRKRALLLASLGREQYAHAFEPGCGNGDLTLPLAGRCGQVCAVDFAGTAIDRCRARIQEQGMAHVEALALDLPRQWPPVPEGGFDLIIVSELGYYLDDSALAAFLQGIDGCLAPGGELVACHLRLDFDDRQQGTDALHQALGSLPGMSPLVEHREDVFLLNGWQRQHKDDA</sequence>
<keyword evidence="3" id="KW-0949">S-adenosyl-L-methionine</keyword>
<keyword evidence="1 5" id="KW-0489">Methyltransferase</keyword>
<dbReference type="GO" id="GO:0008168">
    <property type="term" value="F:methyltransferase activity"/>
    <property type="evidence" value="ECO:0007669"/>
    <property type="project" value="UniProtKB-KW"/>
</dbReference>
<proteinExistence type="predicted"/>
<reference evidence="5 6" key="1">
    <citation type="submission" date="2018-02" db="EMBL/GenBank/DDBJ databases">
        <title>Draft Genome of Achromobacter spanius stain 6.</title>
        <authorList>
            <person name="Gunasekera T.S."/>
            <person name="Radwan O."/>
            <person name="Ruiz O.N."/>
        </authorList>
    </citation>
    <scope>NUCLEOTIDE SEQUENCE [LARGE SCALE GENOMIC DNA]</scope>
    <source>
        <strain evidence="5 6">6</strain>
    </source>
</reference>
<name>A0A2S5GK65_9BURK</name>
<dbReference type="OrthoDB" id="116799at2"/>
<dbReference type="RefSeq" id="WP_104145496.1">
    <property type="nucleotide sequence ID" value="NZ_PREU01000016.1"/>
</dbReference>
<accession>A0A2S5GK65</accession>
<protein>
    <submittedName>
        <fullName evidence="5">Methyltransferase type 12</fullName>
    </submittedName>
</protein>
<dbReference type="Proteomes" id="UP000239990">
    <property type="component" value="Unassembled WGS sequence"/>
</dbReference>
<dbReference type="EMBL" id="PREU01000016">
    <property type="protein sequence ID" value="PPA73253.1"/>
    <property type="molecule type" value="Genomic_DNA"/>
</dbReference>
<dbReference type="GO" id="GO:0032259">
    <property type="term" value="P:methylation"/>
    <property type="evidence" value="ECO:0007669"/>
    <property type="project" value="UniProtKB-KW"/>
</dbReference>
<comment type="caution">
    <text evidence="5">The sequence shown here is derived from an EMBL/GenBank/DDBJ whole genome shotgun (WGS) entry which is preliminary data.</text>
</comment>
<feature type="domain" description="Methyltransferase" evidence="4">
    <location>
        <begin position="50"/>
        <end position="144"/>
    </location>
</feature>
<evidence type="ECO:0000256" key="3">
    <source>
        <dbReference type="ARBA" id="ARBA00022691"/>
    </source>
</evidence>
<dbReference type="CDD" id="cd02440">
    <property type="entry name" value="AdoMet_MTases"/>
    <property type="match status" value="1"/>
</dbReference>
<evidence type="ECO:0000259" key="4">
    <source>
        <dbReference type="Pfam" id="PF13649"/>
    </source>
</evidence>
<dbReference type="SUPFAM" id="SSF53335">
    <property type="entry name" value="S-adenosyl-L-methionine-dependent methyltransferases"/>
    <property type="match status" value="1"/>
</dbReference>
<gene>
    <name evidence="5" type="ORF">C4E15_26460</name>
</gene>
<dbReference type="Gene3D" id="3.40.50.150">
    <property type="entry name" value="Vaccinia Virus protein VP39"/>
    <property type="match status" value="1"/>
</dbReference>
<evidence type="ECO:0000313" key="5">
    <source>
        <dbReference type="EMBL" id="PPA73253.1"/>
    </source>
</evidence>
<dbReference type="PANTHER" id="PTHR43464:SF19">
    <property type="entry name" value="UBIQUINONE BIOSYNTHESIS O-METHYLTRANSFERASE, MITOCHONDRIAL"/>
    <property type="match status" value="1"/>
</dbReference>
<dbReference type="PANTHER" id="PTHR43464">
    <property type="entry name" value="METHYLTRANSFERASE"/>
    <property type="match status" value="1"/>
</dbReference>
<evidence type="ECO:0000313" key="6">
    <source>
        <dbReference type="Proteomes" id="UP000239990"/>
    </source>
</evidence>
<evidence type="ECO:0000256" key="2">
    <source>
        <dbReference type="ARBA" id="ARBA00022679"/>
    </source>
</evidence>
<dbReference type="Pfam" id="PF13649">
    <property type="entry name" value="Methyltransf_25"/>
    <property type="match status" value="1"/>
</dbReference>
<dbReference type="InterPro" id="IPR029063">
    <property type="entry name" value="SAM-dependent_MTases_sf"/>
</dbReference>
<dbReference type="InterPro" id="IPR041698">
    <property type="entry name" value="Methyltransf_25"/>
</dbReference>